<protein>
    <recommendedName>
        <fullName evidence="3">Lipoprotein</fullName>
    </recommendedName>
</protein>
<evidence type="ECO:0008006" key="3">
    <source>
        <dbReference type="Google" id="ProtNLM"/>
    </source>
</evidence>
<dbReference type="EMBL" id="BAAAZT010000063">
    <property type="protein sequence ID" value="GAA3904257.1"/>
    <property type="molecule type" value="Genomic_DNA"/>
</dbReference>
<dbReference type="RefSeq" id="WP_344703569.1">
    <property type="nucleotide sequence ID" value="NZ_BAAAZT010000063.1"/>
</dbReference>
<proteinExistence type="predicted"/>
<dbReference type="PROSITE" id="PS51257">
    <property type="entry name" value="PROKAR_LIPOPROTEIN"/>
    <property type="match status" value="1"/>
</dbReference>
<accession>A0ABP7LQI8</accession>
<keyword evidence="2" id="KW-1185">Reference proteome</keyword>
<comment type="caution">
    <text evidence="1">The sequence shown here is derived from an EMBL/GenBank/DDBJ whole genome shotgun (WGS) entry which is preliminary data.</text>
</comment>
<sequence length="159" mass="17481">MNKNIFLAMLISGLVLQGCATHKAAPQINVERQQTYKIPFEKAWDISVDFFAENGISLEKIEKESGLLTAQNGSVGIGYYLNCGEAGGLGSGFENINSRLNVLVRDIDEHTSKISVNLKANAQVVRRNLYGHALETISVKCESTGQLESDMHAYFKSKI</sequence>
<evidence type="ECO:0000313" key="2">
    <source>
        <dbReference type="Proteomes" id="UP001500133"/>
    </source>
</evidence>
<name>A0ABP7LQI8_9GAMM</name>
<gene>
    <name evidence="1" type="ORF">GCM10022228_13160</name>
</gene>
<evidence type="ECO:0000313" key="1">
    <source>
        <dbReference type="EMBL" id="GAA3904257.1"/>
    </source>
</evidence>
<reference evidence="2" key="1">
    <citation type="journal article" date="2019" name="Int. J. Syst. Evol. Microbiol.">
        <title>The Global Catalogue of Microorganisms (GCM) 10K type strain sequencing project: providing services to taxonomists for standard genome sequencing and annotation.</title>
        <authorList>
            <consortium name="The Broad Institute Genomics Platform"/>
            <consortium name="The Broad Institute Genome Sequencing Center for Infectious Disease"/>
            <person name="Wu L."/>
            <person name="Ma J."/>
        </authorList>
    </citation>
    <scope>NUCLEOTIDE SEQUENCE [LARGE SCALE GENOMIC DNA]</scope>
    <source>
        <strain evidence="2">JCM 16914</strain>
    </source>
</reference>
<dbReference type="Proteomes" id="UP001500133">
    <property type="component" value="Unassembled WGS sequence"/>
</dbReference>
<organism evidence="1 2">
    <name type="scientific">Halomonas cibimaris</name>
    <dbReference type="NCBI Taxonomy" id="657012"/>
    <lineage>
        <taxon>Bacteria</taxon>
        <taxon>Pseudomonadati</taxon>
        <taxon>Pseudomonadota</taxon>
        <taxon>Gammaproteobacteria</taxon>
        <taxon>Oceanospirillales</taxon>
        <taxon>Halomonadaceae</taxon>
        <taxon>Halomonas</taxon>
    </lineage>
</organism>